<feature type="non-terminal residue" evidence="8">
    <location>
        <position position="111"/>
    </location>
</feature>
<evidence type="ECO:0000256" key="6">
    <source>
        <dbReference type="ARBA" id="ARBA00023012"/>
    </source>
</evidence>
<dbReference type="InterPro" id="IPR003660">
    <property type="entry name" value="HAMP_dom"/>
</dbReference>
<dbReference type="Pfam" id="PF00512">
    <property type="entry name" value="HisKA"/>
    <property type="match status" value="1"/>
</dbReference>
<dbReference type="AlphaFoldDB" id="A0AAQ2EPC0"/>
<dbReference type="Proteomes" id="UP000305423">
    <property type="component" value="Unassembled WGS sequence"/>
</dbReference>
<dbReference type="SMART" id="SM00388">
    <property type="entry name" value="HisKA"/>
    <property type="match status" value="1"/>
</dbReference>
<dbReference type="RefSeq" id="WP_283235599.1">
    <property type="nucleotide sequence ID" value="NZ_PNEL01000190.1"/>
</dbReference>
<dbReference type="EMBL" id="PNEL01000190">
    <property type="protein sequence ID" value="TMN70757.1"/>
    <property type="molecule type" value="Genomic_DNA"/>
</dbReference>
<keyword evidence="3" id="KW-0597">Phosphoprotein</keyword>
<dbReference type="SUPFAM" id="SSF47384">
    <property type="entry name" value="Homodimeric domain of signal transducing histidine kinase"/>
    <property type="match status" value="1"/>
</dbReference>
<dbReference type="InterPro" id="IPR003661">
    <property type="entry name" value="HisK_dim/P_dom"/>
</dbReference>
<organism evidence="8 9">
    <name type="scientific">Pseudoalteromonas piscicida</name>
    <dbReference type="NCBI Taxonomy" id="43662"/>
    <lineage>
        <taxon>Bacteria</taxon>
        <taxon>Pseudomonadati</taxon>
        <taxon>Pseudomonadota</taxon>
        <taxon>Gammaproteobacteria</taxon>
        <taxon>Alteromonadales</taxon>
        <taxon>Pseudoalteromonadaceae</taxon>
        <taxon>Pseudoalteromonas</taxon>
    </lineage>
</organism>
<evidence type="ECO:0000256" key="3">
    <source>
        <dbReference type="ARBA" id="ARBA00022553"/>
    </source>
</evidence>
<sequence length="111" mass="12638">GNRKDEIAALAITFNQMLDRLEASFDAQKAFVSNISHELRTPLTAMLTELQLTAAKPRTIQEYQEAIHHITSDTKRLVRLSNSLLDFAKASYDPQEISFKEIRMDEVLMDA</sequence>
<gene>
    <name evidence="8" type="ORF">CWB74_23715</name>
</gene>
<accession>A0AAQ2EPC0</accession>
<dbReference type="CDD" id="cd06225">
    <property type="entry name" value="HAMP"/>
    <property type="match status" value="1"/>
</dbReference>
<feature type="domain" description="HAMP" evidence="7">
    <location>
        <begin position="3"/>
        <end position="26"/>
    </location>
</feature>
<dbReference type="PANTHER" id="PTHR45436:SF5">
    <property type="entry name" value="SENSOR HISTIDINE KINASE TRCS"/>
    <property type="match status" value="1"/>
</dbReference>
<feature type="non-terminal residue" evidence="8">
    <location>
        <position position="1"/>
    </location>
</feature>
<dbReference type="Gene3D" id="1.10.287.130">
    <property type="match status" value="1"/>
</dbReference>
<reference evidence="9" key="2">
    <citation type="submission" date="2019-06" db="EMBL/GenBank/DDBJ databases">
        <title>Co-occurence of chitin degradation, pigmentation and bioactivity in marine Pseudoalteromonas.</title>
        <authorList>
            <person name="Sonnenschein E.C."/>
            <person name="Bech P.K."/>
        </authorList>
    </citation>
    <scope>NUCLEOTIDE SEQUENCE [LARGE SCALE GENOMIC DNA]</scope>
    <source>
        <strain evidence="9">S1607</strain>
    </source>
</reference>
<comment type="caution">
    <text evidence="8">The sequence shown here is derived from an EMBL/GenBank/DDBJ whole genome shotgun (WGS) entry which is preliminary data.</text>
</comment>
<evidence type="ECO:0000313" key="8">
    <source>
        <dbReference type="EMBL" id="TMN70757.1"/>
    </source>
</evidence>
<dbReference type="FunFam" id="1.10.287.130:FF:000001">
    <property type="entry name" value="Two-component sensor histidine kinase"/>
    <property type="match status" value="1"/>
</dbReference>
<evidence type="ECO:0000256" key="4">
    <source>
        <dbReference type="ARBA" id="ARBA00022679"/>
    </source>
</evidence>
<evidence type="ECO:0000259" key="7">
    <source>
        <dbReference type="PROSITE" id="PS50885"/>
    </source>
</evidence>
<protein>
    <recommendedName>
        <fullName evidence="2">histidine kinase</fullName>
        <ecNumber evidence="2">2.7.13.3</ecNumber>
    </recommendedName>
</protein>
<evidence type="ECO:0000313" key="9">
    <source>
        <dbReference type="Proteomes" id="UP000305423"/>
    </source>
</evidence>
<dbReference type="InterPro" id="IPR036097">
    <property type="entry name" value="HisK_dim/P_sf"/>
</dbReference>
<keyword evidence="5 8" id="KW-0418">Kinase</keyword>
<dbReference type="Pfam" id="PF00672">
    <property type="entry name" value="HAMP"/>
    <property type="match status" value="1"/>
</dbReference>
<dbReference type="EC" id="2.7.13.3" evidence="2"/>
<proteinExistence type="predicted"/>
<dbReference type="PANTHER" id="PTHR45436">
    <property type="entry name" value="SENSOR HISTIDINE KINASE YKOH"/>
    <property type="match status" value="1"/>
</dbReference>
<dbReference type="GO" id="GO:0005886">
    <property type="term" value="C:plasma membrane"/>
    <property type="evidence" value="ECO:0007669"/>
    <property type="project" value="TreeGrafter"/>
</dbReference>
<dbReference type="GO" id="GO:0000155">
    <property type="term" value="F:phosphorelay sensor kinase activity"/>
    <property type="evidence" value="ECO:0007669"/>
    <property type="project" value="InterPro"/>
</dbReference>
<reference evidence="8 9" key="1">
    <citation type="submission" date="2017-12" db="EMBL/GenBank/DDBJ databases">
        <authorList>
            <person name="Paulsen S."/>
            <person name="Gram L.K."/>
        </authorList>
    </citation>
    <scope>NUCLEOTIDE SEQUENCE [LARGE SCALE GENOMIC DNA]</scope>
    <source>
        <strain evidence="8 9">S1607</strain>
    </source>
</reference>
<evidence type="ECO:0000256" key="1">
    <source>
        <dbReference type="ARBA" id="ARBA00000085"/>
    </source>
</evidence>
<dbReference type="CDD" id="cd00082">
    <property type="entry name" value="HisKA"/>
    <property type="match status" value="1"/>
</dbReference>
<dbReference type="InterPro" id="IPR050428">
    <property type="entry name" value="TCS_sensor_his_kinase"/>
</dbReference>
<evidence type="ECO:0000256" key="2">
    <source>
        <dbReference type="ARBA" id="ARBA00012438"/>
    </source>
</evidence>
<keyword evidence="4" id="KW-0808">Transferase</keyword>
<evidence type="ECO:0000256" key="5">
    <source>
        <dbReference type="ARBA" id="ARBA00022777"/>
    </source>
</evidence>
<comment type="catalytic activity">
    <reaction evidence="1">
        <text>ATP + protein L-histidine = ADP + protein N-phospho-L-histidine.</text>
        <dbReference type="EC" id="2.7.13.3"/>
    </reaction>
</comment>
<keyword evidence="6" id="KW-0902">Two-component regulatory system</keyword>
<name>A0AAQ2EPC0_PSEO7</name>
<dbReference type="PROSITE" id="PS50885">
    <property type="entry name" value="HAMP"/>
    <property type="match status" value="1"/>
</dbReference>